<feature type="region of interest" description="Disordered" evidence="1">
    <location>
        <begin position="53"/>
        <end position="107"/>
    </location>
</feature>
<dbReference type="EMBL" id="JACHHW010000010">
    <property type="protein sequence ID" value="MBB5188856.1"/>
    <property type="molecule type" value="Genomic_DNA"/>
</dbReference>
<comment type="caution">
    <text evidence="3">The sequence shown here is derived from an EMBL/GenBank/DDBJ whole genome shotgun (WGS) entry which is preliminary data.</text>
</comment>
<evidence type="ECO:0000256" key="2">
    <source>
        <dbReference type="SAM" id="SignalP"/>
    </source>
</evidence>
<gene>
    <name evidence="3" type="ORF">HNQ57_003153</name>
</gene>
<feature type="compositionally biased region" description="Polar residues" evidence="1">
    <location>
        <begin position="93"/>
        <end position="107"/>
    </location>
</feature>
<keyword evidence="2" id="KW-0732">Signal</keyword>
<feature type="signal peptide" evidence="2">
    <location>
        <begin position="1"/>
        <end position="21"/>
    </location>
</feature>
<evidence type="ECO:0000313" key="3">
    <source>
        <dbReference type="EMBL" id="MBB5188856.1"/>
    </source>
</evidence>
<keyword evidence="4" id="KW-1185">Reference proteome</keyword>
<organism evidence="3 4">
    <name type="scientific">Zhongshania antarctica</name>
    <dbReference type="NCBI Taxonomy" id="641702"/>
    <lineage>
        <taxon>Bacteria</taxon>
        <taxon>Pseudomonadati</taxon>
        <taxon>Pseudomonadota</taxon>
        <taxon>Gammaproteobacteria</taxon>
        <taxon>Cellvibrionales</taxon>
        <taxon>Spongiibacteraceae</taxon>
        <taxon>Zhongshania</taxon>
    </lineage>
</organism>
<dbReference type="RefSeq" id="WP_184464517.1">
    <property type="nucleotide sequence ID" value="NZ_JACHHW010000010.1"/>
</dbReference>
<dbReference type="AlphaFoldDB" id="A0A840R8R9"/>
<feature type="chain" id="PRO_5032866773" evidence="2">
    <location>
        <begin position="22"/>
        <end position="107"/>
    </location>
</feature>
<dbReference type="Proteomes" id="UP000536640">
    <property type="component" value="Unassembled WGS sequence"/>
</dbReference>
<evidence type="ECO:0000256" key="1">
    <source>
        <dbReference type="SAM" id="MobiDB-lite"/>
    </source>
</evidence>
<name>A0A840R8R9_9GAMM</name>
<accession>A0A840R8R9</accession>
<reference evidence="3 4" key="1">
    <citation type="submission" date="2020-08" db="EMBL/GenBank/DDBJ databases">
        <title>Genomic Encyclopedia of Type Strains, Phase IV (KMG-IV): sequencing the most valuable type-strain genomes for metagenomic binning, comparative biology and taxonomic classification.</title>
        <authorList>
            <person name="Goeker M."/>
        </authorList>
    </citation>
    <scope>NUCLEOTIDE SEQUENCE [LARGE SCALE GENOMIC DNA]</scope>
    <source>
        <strain evidence="3 4">DSM 25701</strain>
    </source>
</reference>
<feature type="compositionally biased region" description="Low complexity" evidence="1">
    <location>
        <begin position="69"/>
        <end position="82"/>
    </location>
</feature>
<evidence type="ECO:0000313" key="4">
    <source>
        <dbReference type="Proteomes" id="UP000536640"/>
    </source>
</evidence>
<sequence length="107" mass="11778">MKMRLLLLPTFLYLVALPSYAAEELDVTLTIIENEAFSEDSFINEISLPIQAAEQARDNSGNGMENSNQARQQGSQQGAQRSQDARENGGGQSNRPDINVPSPQNNR</sequence>
<proteinExistence type="predicted"/>
<protein>
    <submittedName>
        <fullName evidence="3">Uncharacterized protein</fullName>
    </submittedName>
</protein>
<feature type="compositionally biased region" description="Polar residues" evidence="1">
    <location>
        <begin position="58"/>
        <end position="68"/>
    </location>
</feature>